<keyword evidence="1" id="KW-0808">Transferase</keyword>
<keyword evidence="5" id="KW-1185">Reference proteome</keyword>
<dbReference type="Pfam" id="PF00535">
    <property type="entry name" value="Glycos_transf_2"/>
    <property type="match status" value="1"/>
</dbReference>
<dbReference type="Proteomes" id="UP001268651">
    <property type="component" value="Unassembled WGS sequence"/>
</dbReference>
<comment type="caution">
    <text evidence="4">The sequence shown here is derived from an EMBL/GenBank/DDBJ whole genome shotgun (WGS) entry which is preliminary data.</text>
</comment>
<evidence type="ECO:0000256" key="1">
    <source>
        <dbReference type="ARBA" id="ARBA00022679"/>
    </source>
</evidence>
<dbReference type="InterPro" id="IPR029044">
    <property type="entry name" value="Nucleotide-diphossugar_trans"/>
</dbReference>
<dbReference type="RefSeq" id="WP_316662055.1">
    <property type="nucleotide sequence ID" value="NZ_JAWHTF010000003.1"/>
</dbReference>
<evidence type="ECO:0000259" key="2">
    <source>
        <dbReference type="Pfam" id="PF00535"/>
    </source>
</evidence>
<organism evidence="4 5">
    <name type="scientific">Gilvirhabdus luticola</name>
    <dbReference type="NCBI Taxonomy" id="3079858"/>
    <lineage>
        <taxon>Bacteria</taxon>
        <taxon>Pseudomonadati</taxon>
        <taxon>Bacteroidota</taxon>
        <taxon>Flavobacteriia</taxon>
        <taxon>Flavobacteriales</taxon>
        <taxon>Flavobacteriaceae</taxon>
        <taxon>Gilvirhabdus</taxon>
    </lineage>
</organism>
<feature type="domain" description="Galactosyltransferase C-terminal" evidence="3">
    <location>
        <begin position="181"/>
        <end position="229"/>
    </location>
</feature>
<proteinExistence type="predicted"/>
<dbReference type="InterPro" id="IPR050834">
    <property type="entry name" value="Glycosyltransf_2"/>
</dbReference>
<dbReference type="CDD" id="cd06420">
    <property type="entry name" value="GT2_Chondriotin_Pol_N"/>
    <property type="match status" value="1"/>
</dbReference>
<dbReference type="InterPro" id="IPR001173">
    <property type="entry name" value="Glyco_trans_2-like"/>
</dbReference>
<evidence type="ECO:0000313" key="5">
    <source>
        <dbReference type="Proteomes" id="UP001268651"/>
    </source>
</evidence>
<reference evidence="4 5" key="1">
    <citation type="submission" date="2023-10" db="EMBL/GenBank/DDBJ databases">
        <title>Marimonas sp. nov. isolated from tidal mud flat.</title>
        <authorList>
            <person name="Jaincy N.J."/>
            <person name="Srinivasan S."/>
            <person name="Lee S.-S."/>
        </authorList>
    </citation>
    <scope>NUCLEOTIDE SEQUENCE [LARGE SCALE GENOMIC DNA]</scope>
    <source>
        <strain evidence="4 5">MJ-SS3</strain>
    </source>
</reference>
<feature type="domain" description="Glycosyltransferase 2-like" evidence="2">
    <location>
        <begin position="7"/>
        <end position="110"/>
    </location>
</feature>
<sequence>MNRYKASVIISTYNQPLWLQKVLWSYEAQTETNFEVIIADDGSTDETKNLVDEFKAKSKISIKHVWQEDDGFRKTKILNKAILETSSDYLIFTDGDCIARNDFVATHLKLSRANCFLSGGYFKLPKPISEIISKDDIKSQRCFNSDWLLKKGLTKTFKINKLTSFGFKAWVLNTFTPTKATFDGMNVSGWKQDVLAVNGFDERMEYGGEDRELGERLMNHGIKFIQARYSVICLHLHHDRPYINKAKIEENKELRKKTKHSKIKYTQHGIYK</sequence>
<accession>A0ABU3U707</accession>
<dbReference type="InterPro" id="IPR027791">
    <property type="entry name" value="Galactosyl_T_C"/>
</dbReference>
<dbReference type="Pfam" id="PF02709">
    <property type="entry name" value="Glyco_transf_7C"/>
    <property type="match status" value="1"/>
</dbReference>
<dbReference type="SUPFAM" id="SSF53448">
    <property type="entry name" value="Nucleotide-diphospho-sugar transferases"/>
    <property type="match status" value="1"/>
</dbReference>
<dbReference type="PANTHER" id="PTHR43685">
    <property type="entry name" value="GLYCOSYLTRANSFERASE"/>
    <property type="match status" value="1"/>
</dbReference>
<dbReference type="EMBL" id="JAWHTF010000003">
    <property type="protein sequence ID" value="MDU8886109.1"/>
    <property type="molecule type" value="Genomic_DNA"/>
</dbReference>
<gene>
    <name evidence="4" type="ORF">RXV94_08050</name>
</gene>
<dbReference type="PANTHER" id="PTHR43685:SF3">
    <property type="entry name" value="SLR2126 PROTEIN"/>
    <property type="match status" value="1"/>
</dbReference>
<name>A0ABU3U707_9FLAO</name>
<dbReference type="Gene3D" id="3.90.550.10">
    <property type="entry name" value="Spore Coat Polysaccharide Biosynthesis Protein SpsA, Chain A"/>
    <property type="match status" value="1"/>
</dbReference>
<evidence type="ECO:0000259" key="3">
    <source>
        <dbReference type="Pfam" id="PF02709"/>
    </source>
</evidence>
<protein>
    <submittedName>
        <fullName evidence="4">Glycosyltransferase family 2 protein</fullName>
    </submittedName>
</protein>
<evidence type="ECO:0000313" key="4">
    <source>
        <dbReference type="EMBL" id="MDU8886109.1"/>
    </source>
</evidence>